<dbReference type="SUPFAM" id="SSF53098">
    <property type="entry name" value="Ribonuclease H-like"/>
    <property type="match status" value="1"/>
</dbReference>
<dbReference type="AlphaFoldDB" id="A0A6G0I389"/>
<name>A0A6G0I389_LARCR</name>
<dbReference type="FunFam" id="3.30.420.10:FF:000063">
    <property type="entry name" value="Retrovirus-related Pol polyprotein from transposon 297-like Protein"/>
    <property type="match status" value="1"/>
</dbReference>
<sequence>MWAGRCTAPEMGRRVEANSLHVVVFHTDRAEICASGKGGIGTYLGLWEVPQLPDWETRITSHLGPLMPTPYPGRPWQKCGADLFMLGSKTYLLVVDYASRYVEIALLTPTRSDDVIQHLKSIFARHGICETLVTDNGPQFSGAAFAEFAESYGFQHVTSSPKYPQGNVEAERAVQTVKGFLKKSKDPYLALLVYRATPLQNGYSPAQLLMGRRLRTTVPILPALLYSAFPNGDIVLLKEREKRMKYAQHYNLRHRTKNLNSLTPIILLITDLRLKTERQYLI</sequence>
<dbReference type="InterPro" id="IPR050951">
    <property type="entry name" value="Retrovirus_Pol_polyprotein"/>
</dbReference>
<dbReference type="GO" id="GO:0015074">
    <property type="term" value="P:DNA integration"/>
    <property type="evidence" value="ECO:0007669"/>
    <property type="project" value="InterPro"/>
</dbReference>
<organism evidence="2 3">
    <name type="scientific">Larimichthys crocea</name>
    <name type="common">Large yellow croaker</name>
    <name type="synonym">Pseudosciaena crocea</name>
    <dbReference type="NCBI Taxonomy" id="215358"/>
    <lineage>
        <taxon>Eukaryota</taxon>
        <taxon>Metazoa</taxon>
        <taxon>Chordata</taxon>
        <taxon>Craniata</taxon>
        <taxon>Vertebrata</taxon>
        <taxon>Euteleostomi</taxon>
        <taxon>Actinopterygii</taxon>
        <taxon>Neopterygii</taxon>
        <taxon>Teleostei</taxon>
        <taxon>Neoteleostei</taxon>
        <taxon>Acanthomorphata</taxon>
        <taxon>Eupercaria</taxon>
        <taxon>Sciaenidae</taxon>
        <taxon>Larimichthys</taxon>
    </lineage>
</organism>
<keyword evidence="3" id="KW-1185">Reference proteome</keyword>
<dbReference type="Proteomes" id="UP000424527">
    <property type="component" value="Unassembled WGS sequence"/>
</dbReference>
<comment type="caution">
    <text evidence="2">The sequence shown here is derived from an EMBL/GenBank/DDBJ whole genome shotgun (WGS) entry which is preliminary data.</text>
</comment>
<dbReference type="InterPro" id="IPR012337">
    <property type="entry name" value="RNaseH-like_sf"/>
</dbReference>
<reference evidence="2 3" key="1">
    <citation type="submission" date="2019-07" db="EMBL/GenBank/DDBJ databases">
        <title>Chromosome genome assembly for large yellow croaker.</title>
        <authorList>
            <person name="Xiao S."/>
        </authorList>
    </citation>
    <scope>NUCLEOTIDE SEQUENCE [LARGE SCALE GENOMIC DNA]</scope>
    <source>
        <strain evidence="2">JMULYC20181020</strain>
        <tissue evidence="2">Muscle</tissue>
    </source>
</reference>
<protein>
    <recommendedName>
        <fullName evidence="1">Integrase catalytic domain-containing protein</fullName>
    </recommendedName>
</protein>
<accession>A0A6G0I389</accession>
<evidence type="ECO:0000313" key="2">
    <source>
        <dbReference type="EMBL" id="KAE8285741.1"/>
    </source>
</evidence>
<dbReference type="Pfam" id="PF00665">
    <property type="entry name" value="rve"/>
    <property type="match status" value="1"/>
</dbReference>
<dbReference type="PROSITE" id="PS50994">
    <property type="entry name" value="INTEGRASE"/>
    <property type="match status" value="1"/>
</dbReference>
<dbReference type="PANTHER" id="PTHR37984">
    <property type="entry name" value="PROTEIN CBG26694"/>
    <property type="match status" value="1"/>
</dbReference>
<gene>
    <name evidence="2" type="ORF">D5F01_LYC15408</name>
</gene>
<proteinExistence type="predicted"/>
<dbReference type="GO" id="GO:0003676">
    <property type="term" value="F:nucleic acid binding"/>
    <property type="evidence" value="ECO:0007669"/>
    <property type="project" value="InterPro"/>
</dbReference>
<dbReference type="InterPro" id="IPR001584">
    <property type="entry name" value="Integrase_cat-core"/>
</dbReference>
<evidence type="ECO:0000313" key="3">
    <source>
        <dbReference type="Proteomes" id="UP000424527"/>
    </source>
</evidence>
<dbReference type="PANTHER" id="PTHR37984:SF9">
    <property type="entry name" value="INTEGRASE CATALYTIC DOMAIN-CONTAINING PROTEIN"/>
    <property type="match status" value="1"/>
</dbReference>
<dbReference type="Gene3D" id="3.30.420.10">
    <property type="entry name" value="Ribonuclease H-like superfamily/Ribonuclease H"/>
    <property type="match status" value="1"/>
</dbReference>
<evidence type="ECO:0000259" key="1">
    <source>
        <dbReference type="PROSITE" id="PS50994"/>
    </source>
</evidence>
<feature type="domain" description="Integrase catalytic" evidence="1">
    <location>
        <begin position="66"/>
        <end position="230"/>
    </location>
</feature>
<dbReference type="InterPro" id="IPR036397">
    <property type="entry name" value="RNaseH_sf"/>
</dbReference>
<dbReference type="EMBL" id="REGW02000015">
    <property type="protein sequence ID" value="KAE8285741.1"/>
    <property type="molecule type" value="Genomic_DNA"/>
</dbReference>